<dbReference type="PANTHER" id="PTHR43289">
    <property type="entry name" value="MITOGEN-ACTIVATED PROTEIN KINASE KINASE KINASE 20-RELATED"/>
    <property type="match status" value="1"/>
</dbReference>
<feature type="transmembrane region" description="Helical" evidence="8">
    <location>
        <begin position="355"/>
        <end position="374"/>
    </location>
</feature>
<feature type="transmembrane region" description="Helical" evidence="8">
    <location>
        <begin position="413"/>
        <end position="433"/>
    </location>
</feature>
<evidence type="ECO:0000256" key="7">
    <source>
        <dbReference type="PROSITE-ProRule" id="PRU10141"/>
    </source>
</evidence>
<evidence type="ECO:0000313" key="10">
    <source>
        <dbReference type="EMBL" id="SEK61527.1"/>
    </source>
</evidence>
<dbReference type="GO" id="GO:0004674">
    <property type="term" value="F:protein serine/threonine kinase activity"/>
    <property type="evidence" value="ECO:0007669"/>
    <property type="project" value="UniProtKB-KW"/>
</dbReference>
<dbReference type="SMART" id="SM01080">
    <property type="entry name" value="CHASE2"/>
    <property type="match status" value="1"/>
</dbReference>
<dbReference type="InterPro" id="IPR000719">
    <property type="entry name" value="Prot_kinase_dom"/>
</dbReference>
<dbReference type="InterPro" id="IPR007890">
    <property type="entry name" value="CHASE2"/>
</dbReference>
<feature type="domain" description="Protein kinase" evidence="9">
    <location>
        <begin position="560"/>
        <end position="828"/>
    </location>
</feature>
<dbReference type="Gene3D" id="3.30.200.20">
    <property type="entry name" value="Phosphorylase Kinase, domain 1"/>
    <property type="match status" value="1"/>
</dbReference>
<keyword evidence="11" id="KW-1185">Reference proteome</keyword>
<keyword evidence="4 7" id="KW-0547">Nucleotide-binding</keyword>
<dbReference type="EC" id="2.7.11.1" evidence="1"/>
<sequence>MSFPTLPKAFRGPVGLIGVLLLAVLAGSFSDVLRPLDEGLQRLATGLVPDMRPGVPVTLIEIHASGQALDRARLARAVERLDAMGAAAIGLHLPLDHPHTPPRLEQWLGQARASLGLEAVEPWQRDLATDDRLAEALARHGRAVLAAPQAMGAGPALVPHPDALLAVDASARAWYDWAVFRPLFRPARLPGADLAVHWPTSTLASAGLPAVTATPDRPRPLAPGVVPMAEGYLAGFALPLAAAAWGAELNDITVEPGRGVRLGEARITLGPDRSLGVIPPRHDPRGRQVETHRLDTLMAGNLGNSQIQGRAVILGMAEGTGQPLMSHAGLTLPQATWSAWSTAALIEGHRVGMGGWFHGAERFLIILAALYLLWLPARLHLSTTGALISGVSVFLLLNLALGLVLFLQWWIPVVLPALVIALGHPLLALRYWVLDRLQRDRREASEAWLQLGMGQQGQGHLEPAFEAYSHCRMDSDTLFAQLYQLGRDLERRRQYGRAVEVFRFLQARHPAFRDTTQRLERLKPFVGSRQPRLGEMQRMGGGKELAVDDDSLEKPMIGRYNVERQLGRGSMGIVYLGVDPHIQRKVAIKTLALNREFEPELLEQAKWRFFREAEASGRLNHRNIVTVYDVGEEHDLAFIAMDYLQGVSLDQFTRFPHLLPINEVLEVCAQVADALDYAHQQEVIHRDIKPANVIYDQDKGLVKITDFGIASVTDHNKTRTGTILGTPAFMSPEQVAGKPVDSRTDLFSLGVMLYQMLSGQLPFTADTMAGLVYQITQTHPAEITDLRPELGPLVGVIVTKSLQKDPAKRYQTGGEMARALRGCIEAFRRMPRPGQFSGTASDYYHDH</sequence>
<reference evidence="11" key="1">
    <citation type="submission" date="2016-10" db="EMBL/GenBank/DDBJ databases">
        <authorList>
            <person name="Varghese N."/>
            <person name="Submissions S."/>
        </authorList>
    </citation>
    <scope>NUCLEOTIDE SEQUENCE [LARGE SCALE GENOMIC DNA]</scope>
    <source>
        <strain evidence="11">DSM 241</strain>
    </source>
</reference>
<keyword evidence="8" id="KW-0472">Membrane</keyword>
<evidence type="ECO:0000256" key="5">
    <source>
        <dbReference type="ARBA" id="ARBA00022777"/>
    </source>
</evidence>
<dbReference type="InterPro" id="IPR011009">
    <property type="entry name" value="Kinase-like_dom_sf"/>
</dbReference>
<evidence type="ECO:0000256" key="4">
    <source>
        <dbReference type="ARBA" id="ARBA00022741"/>
    </source>
</evidence>
<evidence type="ECO:0000256" key="6">
    <source>
        <dbReference type="ARBA" id="ARBA00022840"/>
    </source>
</evidence>
<dbReference type="InterPro" id="IPR011990">
    <property type="entry name" value="TPR-like_helical_dom_sf"/>
</dbReference>
<keyword evidence="3" id="KW-0808">Transferase</keyword>
<feature type="binding site" evidence="7">
    <location>
        <position position="589"/>
    </location>
    <ligand>
        <name>ATP</name>
        <dbReference type="ChEBI" id="CHEBI:30616"/>
    </ligand>
</feature>
<evidence type="ECO:0000256" key="2">
    <source>
        <dbReference type="ARBA" id="ARBA00022527"/>
    </source>
</evidence>
<dbReference type="PROSITE" id="PS00108">
    <property type="entry name" value="PROTEIN_KINASE_ST"/>
    <property type="match status" value="1"/>
</dbReference>
<keyword evidence="8" id="KW-1133">Transmembrane helix</keyword>
<dbReference type="PROSITE" id="PS00107">
    <property type="entry name" value="PROTEIN_KINASE_ATP"/>
    <property type="match status" value="1"/>
</dbReference>
<gene>
    <name evidence="10" type="ORF">SAMN05444515_103140</name>
</gene>
<dbReference type="InterPro" id="IPR008271">
    <property type="entry name" value="Ser/Thr_kinase_AS"/>
</dbReference>
<dbReference type="PROSITE" id="PS50011">
    <property type="entry name" value="PROTEIN_KINASE_DOM"/>
    <property type="match status" value="1"/>
</dbReference>
<dbReference type="GO" id="GO:0005524">
    <property type="term" value="F:ATP binding"/>
    <property type="evidence" value="ECO:0007669"/>
    <property type="project" value="UniProtKB-UniRule"/>
</dbReference>
<organism evidence="10 11">
    <name type="scientific">Ectothiorhodospira marina</name>
    <dbReference type="NCBI Taxonomy" id="1396821"/>
    <lineage>
        <taxon>Bacteria</taxon>
        <taxon>Pseudomonadati</taxon>
        <taxon>Pseudomonadota</taxon>
        <taxon>Gammaproteobacteria</taxon>
        <taxon>Chromatiales</taxon>
        <taxon>Ectothiorhodospiraceae</taxon>
        <taxon>Ectothiorhodospira</taxon>
    </lineage>
</organism>
<dbReference type="AlphaFoldDB" id="A0A1H7IIE0"/>
<dbReference type="PANTHER" id="PTHR43289:SF6">
    <property type="entry name" value="SERINE_THREONINE-PROTEIN KINASE NEKL-3"/>
    <property type="match status" value="1"/>
</dbReference>
<keyword evidence="2 10" id="KW-0723">Serine/threonine-protein kinase</keyword>
<keyword evidence="8" id="KW-0812">Transmembrane</keyword>
<dbReference type="STRING" id="1396821.SAMN05444515_103140"/>
<dbReference type="SUPFAM" id="SSF48452">
    <property type="entry name" value="TPR-like"/>
    <property type="match status" value="1"/>
</dbReference>
<dbReference type="Pfam" id="PF05226">
    <property type="entry name" value="CHASE2"/>
    <property type="match status" value="1"/>
</dbReference>
<dbReference type="Pfam" id="PF00069">
    <property type="entry name" value="Pkinase"/>
    <property type="match status" value="1"/>
</dbReference>
<evidence type="ECO:0000313" key="11">
    <source>
        <dbReference type="Proteomes" id="UP000199256"/>
    </source>
</evidence>
<evidence type="ECO:0000259" key="9">
    <source>
        <dbReference type="PROSITE" id="PS50011"/>
    </source>
</evidence>
<evidence type="ECO:0000256" key="1">
    <source>
        <dbReference type="ARBA" id="ARBA00012513"/>
    </source>
</evidence>
<accession>A0A1H7IIE0</accession>
<dbReference type="Gene3D" id="1.10.510.10">
    <property type="entry name" value="Transferase(Phosphotransferase) domain 1"/>
    <property type="match status" value="1"/>
</dbReference>
<proteinExistence type="predicted"/>
<dbReference type="SUPFAM" id="SSF56112">
    <property type="entry name" value="Protein kinase-like (PK-like)"/>
    <property type="match status" value="1"/>
</dbReference>
<keyword evidence="6 7" id="KW-0067">ATP-binding</keyword>
<dbReference type="SMART" id="SM00220">
    <property type="entry name" value="S_TKc"/>
    <property type="match status" value="1"/>
</dbReference>
<protein>
    <recommendedName>
        <fullName evidence="1">non-specific serine/threonine protein kinase</fullName>
        <ecNumber evidence="1">2.7.11.1</ecNumber>
    </recommendedName>
</protein>
<dbReference type="CDD" id="cd14014">
    <property type="entry name" value="STKc_PknB_like"/>
    <property type="match status" value="1"/>
</dbReference>
<evidence type="ECO:0000256" key="8">
    <source>
        <dbReference type="SAM" id="Phobius"/>
    </source>
</evidence>
<evidence type="ECO:0000256" key="3">
    <source>
        <dbReference type="ARBA" id="ARBA00022679"/>
    </source>
</evidence>
<dbReference type="EMBL" id="FOAA01000003">
    <property type="protein sequence ID" value="SEK61527.1"/>
    <property type="molecule type" value="Genomic_DNA"/>
</dbReference>
<dbReference type="Proteomes" id="UP000199256">
    <property type="component" value="Unassembled WGS sequence"/>
</dbReference>
<dbReference type="InterPro" id="IPR017441">
    <property type="entry name" value="Protein_kinase_ATP_BS"/>
</dbReference>
<dbReference type="FunFam" id="1.10.510.10:FF:000021">
    <property type="entry name" value="Serine/threonine protein kinase"/>
    <property type="match status" value="1"/>
</dbReference>
<dbReference type="RefSeq" id="WP_177169845.1">
    <property type="nucleotide sequence ID" value="NZ_FOAA01000003.1"/>
</dbReference>
<name>A0A1H7IIE0_9GAMM</name>
<feature type="transmembrane region" description="Helical" evidence="8">
    <location>
        <begin position="386"/>
        <end position="407"/>
    </location>
</feature>
<keyword evidence="5 10" id="KW-0418">Kinase</keyword>